<evidence type="ECO:0000256" key="8">
    <source>
        <dbReference type="ARBA" id="ARBA00034617"/>
    </source>
</evidence>
<evidence type="ECO:0000256" key="6">
    <source>
        <dbReference type="ARBA" id="ARBA00023125"/>
    </source>
</evidence>
<keyword evidence="5 11" id="KW-0067">ATP-binding</keyword>
<dbReference type="GO" id="GO:0033202">
    <property type="term" value="C:DNA helicase complex"/>
    <property type="evidence" value="ECO:0007669"/>
    <property type="project" value="TreeGrafter"/>
</dbReference>
<keyword evidence="2 11" id="KW-0547">Nucleotide-binding</keyword>
<feature type="domain" description="UvrD-like helicase C-terminal" evidence="13">
    <location>
        <begin position="297"/>
        <end position="567"/>
    </location>
</feature>
<dbReference type="InterPro" id="IPR013986">
    <property type="entry name" value="DExx_box_DNA_helicase_dom_sf"/>
</dbReference>
<sequence length="650" mass="74643">MKINLNELNDDQREAVTFKDGVVQITSVAGSGKTKVLTNRVAYLITHHEVYPDNILLTTFSKKASGELEERMAKIINRRILEQLTIGTFHSIGYRILRHEYKVMNDPMKIAFDPSQRQILGGKPQQWMIEGIMREIGLDPQDKNSISANDVLHTISLAKGELLDVNDFAIRCIDSEDFQIAEIYKLYEEKKKQELVIDFDDMLLLLYKLFKNYPDILKKYQKKFQYILVDEAQDNNFAQYELIAMLGLPQNNIFLVGDDDQSMYRFRGAKPEEFINFKNRYPNLKTISLKINYRSLPKILEVSNKLIAHNAVRIEKKLVPYKSSTADRKEVNYKSFDNEDMEAENVVKQIEIIKKKDNIKGAKYKDFSILFRTNAQSRALEDNLISNMIPYKINGGTSFYERKEVKDIIAYMRLSLNPHDDESFKRVYNTPSRYLGAAFINKLQQNAKKRKCSLFESLKTAQLTPVQHRNGMGFLNLISSLNVVAKSTSSPAALIQEIRLKTGYDDFLKKEAKEEDNDVLENLNSLETASSKRKSPKDFINFVDLLTKSNKENADAVQLMTIHKSKGLEFPYVFVVGVSEGILPHKFSIEDGDATSIEEERRLAYVANTRAELELHVSSILSYNNKPLGISRFVDECEFAEEEEVGKEGE</sequence>
<feature type="domain" description="UvrD-like helicase ATP-binding" evidence="12">
    <location>
        <begin position="6"/>
        <end position="296"/>
    </location>
</feature>
<dbReference type="RefSeq" id="YP_009015602.1">
    <property type="nucleotide sequence ID" value="NC_023719.1"/>
</dbReference>
<dbReference type="Pfam" id="PF13361">
    <property type="entry name" value="UvrD_C"/>
    <property type="match status" value="1"/>
</dbReference>
<dbReference type="OrthoDB" id="6401at10239"/>
<keyword evidence="7" id="KW-0413">Isomerase</keyword>
<dbReference type="CDD" id="cd17932">
    <property type="entry name" value="DEXQc_UvrD"/>
    <property type="match status" value="1"/>
</dbReference>
<dbReference type="PANTHER" id="PTHR11070:SF2">
    <property type="entry name" value="ATP-DEPENDENT DNA HELICASE SRS2"/>
    <property type="match status" value="1"/>
</dbReference>
<dbReference type="Proteomes" id="UP000009273">
    <property type="component" value="Segment"/>
</dbReference>
<evidence type="ECO:0000313" key="15">
    <source>
        <dbReference type="Proteomes" id="UP000009273"/>
    </source>
</evidence>
<dbReference type="EC" id="5.6.2.4" evidence="9"/>
<evidence type="ECO:0000256" key="7">
    <source>
        <dbReference type="ARBA" id="ARBA00023235"/>
    </source>
</evidence>
<accession>G3MA40</accession>
<dbReference type="GO" id="GO:0000725">
    <property type="term" value="P:recombinational repair"/>
    <property type="evidence" value="ECO:0007669"/>
    <property type="project" value="TreeGrafter"/>
</dbReference>
<dbReference type="EMBL" id="JN638751">
    <property type="protein sequence ID" value="AEO93558.1"/>
    <property type="molecule type" value="Genomic_DNA"/>
</dbReference>
<dbReference type="GO" id="GO:0043138">
    <property type="term" value="F:3'-5' DNA helicase activity"/>
    <property type="evidence" value="ECO:0007669"/>
    <property type="project" value="UniProtKB-EC"/>
</dbReference>
<keyword evidence="4 11" id="KW-0347">Helicase</keyword>
<gene>
    <name evidence="14" type="primary">299</name>
    <name evidence="14" type="ORF">G_299</name>
</gene>
<comment type="catalytic activity">
    <reaction evidence="8">
        <text>Couples ATP hydrolysis with the unwinding of duplex DNA by translocating in the 3'-5' direction.</text>
        <dbReference type="EC" id="5.6.2.4"/>
    </reaction>
</comment>
<dbReference type="GO" id="GO:0003677">
    <property type="term" value="F:DNA binding"/>
    <property type="evidence" value="ECO:0007669"/>
    <property type="project" value="UniProtKB-KW"/>
</dbReference>
<dbReference type="InterPro" id="IPR014016">
    <property type="entry name" value="UvrD-like_ATP-bd"/>
</dbReference>
<name>G3MA40_9CAUD</name>
<keyword evidence="3 11" id="KW-0378">Hydrolase</keyword>
<organism evidence="14 15">
    <name type="scientific">Bacillus phage G</name>
    <dbReference type="NCBI Taxonomy" id="2884420"/>
    <lineage>
        <taxon>Viruses</taxon>
        <taxon>Duplodnaviria</taxon>
        <taxon>Heunggongvirae</taxon>
        <taxon>Uroviricota</taxon>
        <taxon>Caudoviricetes</taxon>
        <taxon>Donellivirus</taxon>
        <taxon>Donellivirus gee</taxon>
    </lineage>
</organism>
<feature type="binding site" evidence="11">
    <location>
        <begin position="27"/>
        <end position="34"/>
    </location>
    <ligand>
        <name>ATP</name>
        <dbReference type="ChEBI" id="CHEBI:30616"/>
    </ligand>
</feature>
<evidence type="ECO:0000313" key="14">
    <source>
        <dbReference type="EMBL" id="AEO93558.1"/>
    </source>
</evidence>
<evidence type="ECO:0000256" key="3">
    <source>
        <dbReference type="ARBA" id="ARBA00022801"/>
    </source>
</evidence>
<dbReference type="InterPro" id="IPR000212">
    <property type="entry name" value="DNA_helicase_UvrD/REP"/>
</dbReference>
<dbReference type="GO" id="GO:0016787">
    <property type="term" value="F:hydrolase activity"/>
    <property type="evidence" value="ECO:0007669"/>
    <property type="project" value="UniProtKB-UniRule"/>
</dbReference>
<proteinExistence type="inferred from homology"/>
<evidence type="ECO:0000256" key="1">
    <source>
        <dbReference type="ARBA" id="ARBA00009922"/>
    </source>
</evidence>
<dbReference type="PROSITE" id="PS51217">
    <property type="entry name" value="UVRD_HELICASE_CTER"/>
    <property type="match status" value="1"/>
</dbReference>
<dbReference type="CDD" id="cd18807">
    <property type="entry name" value="SF1_C_UvrD"/>
    <property type="match status" value="1"/>
</dbReference>
<evidence type="ECO:0000256" key="4">
    <source>
        <dbReference type="ARBA" id="ARBA00022806"/>
    </source>
</evidence>
<evidence type="ECO:0000256" key="10">
    <source>
        <dbReference type="ARBA" id="ARBA00048988"/>
    </source>
</evidence>
<dbReference type="InterPro" id="IPR027417">
    <property type="entry name" value="P-loop_NTPase"/>
</dbReference>
<evidence type="ECO:0000256" key="5">
    <source>
        <dbReference type="ARBA" id="ARBA00022840"/>
    </source>
</evidence>
<dbReference type="GeneID" id="18563514"/>
<dbReference type="SUPFAM" id="SSF52540">
    <property type="entry name" value="P-loop containing nucleoside triphosphate hydrolases"/>
    <property type="match status" value="1"/>
</dbReference>
<dbReference type="PROSITE" id="PS51198">
    <property type="entry name" value="UVRD_HELICASE_ATP_BIND"/>
    <property type="match status" value="1"/>
</dbReference>
<evidence type="ECO:0000259" key="12">
    <source>
        <dbReference type="PROSITE" id="PS51198"/>
    </source>
</evidence>
<dbReference type="Gene3D" id="1.10.486.10">
    <property type="entry name" value="PCRA, domain 4"/>
    <property type="match status" value="1"/>
</dbReference>
<dbReference type="PANTHER" id="PTHR11070">
    <property type="entry name" value="UVRD / RECB / PCRA DNA HELICASE FAMILY MEMBER"/>
    <property type="match status" value="1"/>
</dbReference>
<dbReference type="KEGG" id="vg:18563514"/>
<dbReference type="Gene3D" id="1.10.10.160">
    <property type="match status" value="1"/>
</dbReference>
<evidence type="ECO:0000259" key="13">
    <source>
        <dbReference type="PROSITE" id="PS51217"/>
    </source>
</evidence>
<dbReference type="Pfam" id="PF00580">
    <property type="entry name" value="UvrD-helicase"/>
    <property type="match status" value="1"/>
</dbReference>
<protein>
    <recommendedName>
        <fullName evidence="9">DNA 3'-5' helicase</fullName>
        <ecNumber evidence="9">5.6.2.4</ecNumber>
    </recommendedName>
</protein>
<comment type="similarity">
    <text evidence="1">Belongs to the helicase family. UvrD subfamily.</text>
</comment>
<dbReference type="GO" id="GO:0005524">
    <property type="term" value="F:ATP binding"/>
    <property type="evidence" value="ECO:0007669"/>
    <property type="project" value="UniProtKB-UniRule"/>
</dbReference>
<comment type="catalytic activity">
    <reaction evidence="10">
        <text>ATP + H2O = ADP + phosphate + H(+)</text>
        <dbReference type="Rhea" id="RHEA:13065"/>
        <dbReference type="ChEBI" id="CHEBI:15377"/>
        <dbReference type="ChEBI" id="CHEBI:15378"/>
        <dbReference type="ChEBI" id="CHEBI:30616"/>
        <dbReference type="ChEBI" id="CHEBI:43474"/>
        <dbReference type="ChEBI" id="CHEBI:456216"/>
        <dbReference type="EC" id="5.6.2.4"/>
    </reaction>
</comment>
<evidence type="ECO:0000256" key="9">
    <source>
        <dbReference type="ARBA" id="ARBA00034808"/>
    </source>
</evidence>
<dbReference type="InterPro" id="IPR014017">
    <property type="entry name" value="DNA_helicase_UvrD-like_C"/>
</dbReference>
<evidence type="ECO:0000256" key="11">
    <source>
        <dbReference type="PROSITE-ProRule" id="PRU00560"/>
    </source>
</evidence>
<keyword evidence="6" id="KW-0238">DNA-binding</keyword>
<dbReference type="Gene3D" id="3.40.50.300">
    <property type="entry name" value="P-loop containing nucleotide triphosphate hydrolases"/>
    <property type="match status" value="2"/>
</dbReference>
<reference evidence="14 15" key="1">
    <citation type="submission" date="2011-09" db="EMBL/GenBank/DDBJ databases">
        <authorList>
            <person name="Pope W.H."/>
            <person name="Pedulla M.L."/>
            <person name="Ford M.E."/>
            <person name="Peebles C.L."/>
            <person name="Hatfull G.H."/>
            <person name="Hendrix R.W."/>
        </authorList>
    </citation>
    <scope>NUCLEOTIDE SEQUENCE [LARGE SCALE GENOMIC DNA]</scope>
    <source>
        <strain evidence="14">G</strain>
    </source>
</reference>
<keyword evidence="15" id="KW-1185">Reference proteome</keyword>
<evidence type="ECO:0000256" key="2">
    <source>
        <dbReference type="ARBA" id="ARBA00022741"/>
    </source>
</evidence>